<dbReference type="InterPro" id="IPR029044">
    <property type="entry name" value="Nucleotide-diphossugar_trans"/>
</dbReference>
<dbReference type="PANTHER" id="PTHR31834:SF10">
    <property type="entry name" value="TRANSFERASE, PUTATIVE (AFU_ORTHOLOGUE AFUA_8G02040)-RELATED"/>
    <property type="match status" value="1"/>
</dbReference>
<sequence length="1045" mass="118773">MLTSANGSIAERIYVPDNLLASVSARDDEDHCNRQRFSLGEEDDSECEIRVSKKRVSTISWSDRGAYQPTTQYNRLSQAFAIEEGREDVSLSENSKTNDGPSSPSTGLVSREDPVYISYDAASPQELQGCPYTRASLHPRTHNRFSYRNSLPVGQALRSTPREIRRGSVRSLYNRAALVKIKHQRRYWRRLLFEYAVYTVLVLFVYFVLIGVPLWKGAVWWLHWIMQNKTVFQGGWAIVIGLLVFYSYTPLLTTFEDTSPGPEFFQQRRITPHPTDTALLIPCYRSAPIIGKTLEAALQIFPASHIYVIANGNSSQPLDNTEDICRSYGVNHIWSPVGSKIIAIFIGCYAVKDFRNVLLIDDDCILPPNFPVVVSRLNNEVRCIGYTIKSVGPDASRGSYCQQAQDLEYKLSGLTRCFAGRIGSATFPHGAISLWERTFLKRTLHNHPGFSISEDWFLGDSCRRLGGRIQMCSAVFVETTTPANVLFGELDEDRGGFGEPTVFKQRFLRWNFFVANGLWYNFSYLFASWKLGRWEFATKLLVMQEIYETLLYILTPFTLPISFVVRPEFCIALIMATLGLYLLHVIIFNKVHLRLKKERICWKVVLGYYMPYKLLMTLTNVASCYWSLVKYARYFARRHPKLTEDHKAVGMVRFKRHAIVAIVLVATVIWLLHSFGEEEAEVASDTPLLLKYISPPSGKGGVWYIPPSWLENGTTVPESIVEAAKLASDRAQAPQRQIPLSSIPRIVHQTWKNTDPQLWPQPIRQSTEKWLRAVEEDEMAYFLWGDEGIDQFIKHFEPGLEKQFYALASNVERTDVFRVLVSKWIGGVYGDMDTEPLRKPNSWINISDIQPWRDPETGDVYTSTKPVGAIVGLEADCSPDSDMYWRMGYTYPVQLTQWAFAWAPGHPILQLFVDRFSAAMQDMSSEAAKDTLDPLILTGPVAFTEAVQSWLMATTGLRWNALTGLHDGGKSKLVEDVLVLPITGFSPGRGKYGNMGSKPTTDPSARLLHRAQGSWRKFDIIVEYGKFCRTVFGRCREWTKVPHTS</sequence>
<dbReference type="Pfam" id="PF04488">
    <property type="entry name" value="Gly_transf_sug"/>
    <property type="match status" value="1"/>
</dbReference>
<keyword evidence="3" id="KW-1133">Transmembrane helix</keyword>
<dbReference type="OrthoDB" id="2590398at2759"/>
<feature type="compositionally biased region" description="Polar residues" evidence="2">
    <location>
        <begin position="91"/>
        <end position="108"/>
    </location>
</feature>
<name>A0A8H6QGY0_9EURO</name>
<dbReference type="SUPFAM" id="SSF53448">
    <property type="entry name" value="Nucleotide-diphospho-sugar transferases"/>
    <property type="match status" value="2"/>
</dbReference>
<keyword evidence="3" id="KW-0472">Membrane</keyword>
<evidence type="ECO:0000256" key="1">
    <source>
        <dbReference type="ARBA" id="ARBA00009003"/>
    </source>
</evidence>
<dbReference type="InterPro" id="IPR039367">
    <property type="entry name" value="Och1-like"/>
</dbReference>
<dbReference type="GO" id="GO:0006487">
    <property type="term" value="P:protein N-linked glycosylation"/>
    <property type="evidence" value="ECO:0007669"/>
    <property type="project" value="TreeGrafter"/>
</dbReference>
<reference evidence="4" key="1">
    <citation type="submission" date="2020-06" db="EMBL/GenBank/DDBJ databases">
        <title>Draft genome sequences of strains closely related to Aspergillus parafelis and Aspergillus hiratsukae.</title>
        <authorList>
            <person name="Dos Santos R.A.C."/>
            <person name="Rivero-Menendez O."/>
            <person name="Steenwyk J.L."/>
            <person name="Mead M.E."/>
            <person name="Goldman G.H."/>
            <person name="Alastruey-Izquierdo A."/>
            <person name="Rokas A."/>
        </authorList>
    </citation>
    <scope>NUCLEOTIDE SEQUENCE</scope>
    <source>
        <strain evidence="4">CNM-CM5623</strain>
    </source>
</reference>
<feature type="transmembrane region" description="Helical" evidence="3">
    <location>
        <begin position="657"/>
        <end position="676"/>
    </location>
</feature>
<protein>
    <recommendedName>
        <fullName evidence="6">Glycosyl transferase</fullName>
    </recommendedName>
</protein>
<feature type="transmembrane region" description="Helical" evidence="3">
    <location>
        <begin position="549"/>
        <end position="565"/>
    </location>
</feature>
<organism evidence="4 5">
    <name type="scientific">Aspergillus felis</name>
    <dbReference type="NCBI Taxonomy" id="1287682"/>
    <lineage>
        <taxon>Eukaryota</taxon>
        <taxon>Fungi</taxon>
        <taxon>Dikarya</taxon>
        <taxon>Ascomycota</taxon>
        <taxon>Pezizomycotina</taxon>
        <taxon>Eurotiomycetes</taxon>
        <taxon>Eurotiomycetidae</taxon>
        <taxon>Eurotiales</taxon>
        <taxon>Aspergillaceae</taxon>
        <taxon>Aspergillus</taxon>
        <taxon>Aspergillus subgen. Fumigati</taxon>
    </lineage>
</organism>
<dbReference type="AlphaFoldDB" id="A0A8H6QGY0"/>
<accession>A0A8H6QGY0</accession>
<feature type="region of interest" description="Disordered" evidence="2">
    <location>
        <begin position="86"/>
        <end position="109"/>
    </location>
</feature>
<keyword evidence="3" id="KW-0812">Transmembrane</keyword>
<feature type="transmembrane region" description="Helical" evidence="3">
    <location>
        <begin position="192"/>
        <end position="215"/>
    </location>
</feature>
<evidence type="ECO:0008006" key="6">
    <source>
        <dbReference type="Google" id="ProtNLM"/>
    </source>
</evidence>
<comment type="similarity">
    <text evidence="1">Belongs to the glycosyltransferase 32 family.</text>
</comment>
<dbReference type="Proteomes" id="UP000654922">
    <property type="component" value="Unassembled WGS sequence"/>
</dbReference>
<evidence type="ECO:0000313" key="5">
    <source>
        <dbReference type="Proteomes" id="UP000654922"/>
    </source>
</evidence>
<feature type="transmembrane region" description="Helical" evidence="3">
    <location>
        <begin position="510"/>
        <end position="529"/>
    </location>
</feature>
<dbReference type="PANTHER" id="PTHR31834">
    <property type="entry name" value="INITIATION-SPECIFIC ALPHA-1,6-MANNOSYLTRANSFERASE"/>
    <property type="match status" value="1"/>
</dbReference>
<feature type="transmembrane region" description="Helical" evidence="3">
    <location>
        <begin position="570"/>
        <end position="588"/>
    </location>
</feature>
<dbReference type="GO" id="GO:0000009">
    <property type="term" value="F:alpha-1,6-mannosyltransferase activity"/>
    <property type="evidence" value="ECO:0007669"/>
    <property type="project" value="InterPro"/>
</dbReference>
<evidence type="ECO:0000256" key="3">
    <source>
        <dbReference type="SAM" id="Phobius"/>
    </source>
</evidence>
<evidence type="ECO:0000256" key="2">
    <source>
        <dbReference type="SAM" id="MobiDB-lite"/>
    </source>
</evidence>
<dbReference type="InterPro" id="IPR007577">
    <property type="entry name" value="GlycoTrfase_DXD_sugar-bd_CS"/>
</dbReference>
<feature type="transmembrane region" description="Helical" evidence="3">
    <location>
        <begin position="235"/>
        <end position="255"/>
    </location>
</feature>
<dbReference type="EMBL" id="JACBAE010001169">
    <property type="protein sequence ID" value="KAF7171727.1"/>
    <property type="molecule type" value="Genomic_DNA"/>
</dbReference>
<dbReference type="Pfam" id="PF13641">
    <property type="entry name" value="Glyco_tranf_2_3"/>
    <property type="match status" value="1"/>
</dbReference>
<proteinExistence type="inferred from homology"/>
<dbReference type="GO" id="GO:0000136">
    <property type="term" value="C:mannan polymerase complex"/>
    <property type="evidence" value="ECO:0007669"/>
    <property type="project" value="TreeGrafter"/>
</dbReference>
<feature type="transmembrane region" description="Helical" evidence="3">
    <location>
        <begin position="608"/>
        <end position="628"/>
    </location>
</feature>
<comment type="caution">
    <text evidence="4">The sequence shown here is derived from an EMBL/GenBank/DDBJ whole genome shotgun (WGS) entry which is preliminary data.</text>
</comment>
<dbReference type="Gene3D" id="3.90.550.10">
    <property type="entry name" value="Spore Coat Polysaccharide Biosynthesis Protein SpsA, Chain A"/>
    <property type="match status" value="1"/>
</dbReference>
<evidence type="ECO:0000313" key="4">
    <source>
        <dbReference type="EMBL" id="KAF7171727.1"/>
    </source>
</evidence>
<dbReference type="Gene3D" id="3.90.550.20">
    <property type="match status" value="1"/>
</dbReference>
<gene>
    <name evidence="4" type="ORF">CNMCM5623_004025</name>
</gene>